<proteinExistence type="predicted"/>
<gene>
    <name evidence="1" type="ORF">GCM10023189_43250</name>
</gene>
<organism evidence="1 2">
    <name type="scientific">Nibrella saemangeumensis</name>
    <dbReference type="NCBI Taxonomy" id="1084526"/>
    <lineage>
        <taxon>Bacteria</taxon>
        <taxon>Pseudomonadati</taxon>
        <taxon>Bacteroidota</taxon>
        <taxon>Cytophagia</taxon>
        <taxon>Cytophagales</taxon>
        <taxon>Spirosomataceae</taxon>
        <taxon>Nibrella</taxon>
    </lineage>
</organism>
<dbReference type="EMBL" id="BAABHD010000076">
    <property type="protein sequence ID" value="GAA4464236.1"/>
    <property type="molecule type" value="Genomic_DNA"/>
</dbReference>
<sequence>MTNPFRSVIGLRGVDQTAALWINDLPGMSTELVEDLSVPSDKTEDDDPTGVKSVWERLHRLCYERLIGEIEIAISRDDHFRPVLARTQTPQPVYPTAEMAAASHYTGLVVSCGYMPDSRLILHKMLFLAEMEAPTEADLVVIDLRAKRLLLKESRDIEPGLNTLLLDVSTQLKLMGTPLVFVGIDQRNLPLWELEPVRWQTYARQDEGPYRVQPAAYTLADNRPVLASDVMPTGVFVDATHERTLADVLENYQAELRTAYLYLLGSITLTDKLASPNLTLYTASNRMFTDELENRFLSDARRLLAPVARRMYADLTDSLVDRPDDSDLRYYRGSYV</sequence>
<dbReference type="RefSeq" id="WP_345246989.1">
    <property type="nucleotide sequence ID" value="NZ_BAABHD010000076.1"/>
</dbReference>
<dbReference type="Proteomes" id="UP001501175">
    <property type="component" value="Unassembled WGS sequence"/>
</dbReference>
<accession>A0ABP8NAT7</accession>
<protein>
    <submittedName>
        <fullName evidence="1">Uncharacterized protein</fullName>
    </submittedName>
</protein>
<evidence type="ECO:0000313" key="2">
    <source>
        <dbReference type="Proteomes" id="UP001501175"/>
    </source>
</evidence>
<comment type="caution">
    <text evidence="1">The sequence shown here is derived from an EMBL/GenBank/DDBJ whole genome shotgun (WGS) entry which is preliminary data.</text>
</comment>
<keyword evidence="2" id="KW-1185">Reference proteome</keyword>
<name>A0ABP8NAT7_9BACT</name>
<reference evidence="2" key="1">
    <citation type="journal article" date="2019" name="Int. J. Syst. Evol. Microbiol.">
        <title>The Global Catalogue of Microorganisms (GCM) 10K type strain sequencing project: providing services to taxonomists for standard genome sequencing and annotation.</title>
        <authorList>
            <consortium name="The Broad Institute Genomics Platform"/>
            <consortium name="The Broad Institute Genome Sequencing Center for Infectious Disease"/>
            <person name="Wu L."/>
            <person name="Ma J."/>
        </authorList>
    </citation>
    <scope>NUCLEOTIDE SEQUENCE [LARGE SCALE GENOMIC DNA]</scope>
    <source>
        <strain evidence="2">JCM 17927</strain>
    </source>
</reference>
<evidence type="ECO:0000313" key="1">
    <source>
        <dbReference type="EMBL" id="GAA4464236.1"/>
    </source>
</evidence>